<reference evidence="12 13" key="1">
    <citation type="journal article" date="2015" name="BMC Genomics">
        <title>Genome mining reveals unlocked bioactive potential of marine Gram-negative bacteria.</title>
        <authorList>
            <person name="Machado H."/>
            <person name="Sonnenschein E.C."/>
            <person name="Melchiorsen J."/>
            <person name="Gram L."/>
        </authorList>
    </citation>
    <scope>NUCLEOTIDE SEQUENCE [LARGE SCALE GENOMIC DNA]</scope>
    <source>
        <strain evidence="12 13">S2471</strain>
    </source>
</reference>
<keyword evidence="6 10" id="KW-0378">Hydrolase</keyword>
<dbReference type="SMART" id="SM00798">
    <property type="entry name" value="AICARFT_IMPCHas"/>
    <property type="match status" value="1"/>
</dbReference>
<accession>A0A0F4QS11</accession>
<evidence type="ECO:0000259" key="11">
    <source>
        <dbReference type="PROSITE" id="PS51855"/>
    </source>
</evidence>
<dbReference type="FunFam" id="3.40.140.20:FF:000001">
    <property type="entry name" value="Bifunctional purine biosynthesis protein PurH"/>
    <property type="match status" value="1"/>
</dbReference>
<dbReference type="InterPro" id="IPR016193">
    <property type="entry name" value="Cytidine_deaminase-like"/>
</dbReference>
<dbReference type="Pfam" id="PF02142">
    <property type="entry name" value="MGS"/>
    <property type="match status" value="1"/>
</dbReference>
<dbReference type="FunFam" id="3.40.50.1380:FF:000001">
    <property type="entry name" value="Bifunctional purine biosynthesis protein PurH"/>
    <property type="match status" value="1"/>
</dbReference>
<feature type="domain" description="MGS-like" evidence="11">
    <location>
        <begin position="1"/>
        <end position="148"/>
    </location>
</feature>
<comment type="pathway">
    <text evidence="1 10">Purine metabolism; IMP biosynthesis via de novo pathway; IMP from 5-formamido-1-(5-phospho-D-ribosyl)imidazole-4-carboxamide: step 1/1.</text>
</comment>
<comment type="pathway">
    <text evidence="2 10">Purine metabolism; IMP biosynthesis via de novo pathway; 5-formamido-1-(5-phospho-D-ribosyl)imidazole-4-carboxamide from 5-amino-1-(5-phospho-D-ribosyl)imidazole-4-carboxamide (10-formyl THF route): step 1/1.</text>
</comment>
<dbReference type="InterPro" id="IPR036914">
    <property type="entry name" value="MGS-like_dom_sf"/>
</dbReference>
<comment type="similarity">
    <text evidence="3 10">Belongs to the PurH family.</text>
</comment>
<evidence type="ECO:0000256" key="8">
    <source>
        <dbReference type="ARBA" id="ARBA00050488"/>
    </source>
</evidence>
<name>A0A0F4QS11_9GAMM</name>
<dbReference type="OrthoDB" id="9802065at2"/>
<evidence type="ECO:0000313" key="12">
    <source>
        <dbReference type="EMBL" id="KJZ10458.1"/>
    </source>
</evidence>
<dbReference type="PANTHER" id="PTHR11692">
    <property type="entry name" value="BIFUNCTIONAL PURINE BIOSYNTHESIS PROTEIN PURH"/>
    <property type="match status" value="1"/>
</dbReference>
<gene>
    <name evidence="10 12" type="primary">purH</name>
    <name evidence="12" type="ORF">TW77_07150</name>
</gene>
<dbReference type="GO" id="GO:0003937">
    <property type="term" value="F:IMP cyclohydrolase activity"/>
    <property type="evidence" value="ECO:0007669"/>
    <property type="project" value="UniProtKB-UniRule"/>
</dbReference>
<dbReference type="InterPro" id="IPR011607">
    <property type="entry name" value="MGS-like_dom"/>
</dbReference>
<sequence length="528" mass="57318">MDIHRPIRRALLSVSDKTGIVEFARALSEQGVELLSTGGTCKLIAENGIPVTEVSDHTGHPEIMDGRVKTLHPKIHGGILARRGQDEGVMADNNISAIDMVVVNLYPFAQTVAKADCSLEDAIENIDIGGPTMVRAAAKNHKDVTIVVNAADYDRVINEMKANNGSTEYKTRFDLAIAAYEHTAQYDGMIANYFGKMVPDYTEEAAEESKFPRTINMQFTKKQDMRYGENSHQDAAFYVENDIEEASVATAKQIQGKALSYNNIADTDAALECVKSFSEPACVIVKHANPCGVAEDKDILSAYDRAFKTDPTSAFGGIIAFNRELDADTAEAIISRQFVEVIIAPKISDAAAQIVAAKKNVRLLECGEWQTATTGVDIKRVNGGVLIQDRDQGMVQANDLKVVSKRQPTEQELKDLMFCWKVAKFVKSNAIVYARDGMTIGVGAGQMSRVYSAKIAGIKAADENLEVKGSVMASDAFFPFRDGIDAAAEAGITAVIQPGGSMRDEEVIAAADEAGMAMVFTGMRHFRH</sequence>
<keyword evidence="4 10" id="KW-0808">Transferase</keyword>
<evidence type="ECO:0000313" key="13">
    <source>
        <dbReference type="Proteomes" id="UP000033452"/>
    </source>
</evidence>
<dbReference type="EC" id="2.1.2.3" evidence="10"/>
<dbReference type="PROSITE" id="PS51855">
    <property type="entry name" value="MGS"/>
    <property type="match status" value="1"/>
</dbReference>
<protein>
    <recommendedName>
        <fullName evidence="10">Bifunctional purine biosynthesis protein PurH</fullName>
    </recommendedName>
    <domain>
        <recommendedName>
            <fullName evidence="10">Phosphoribosylaminoimidazolecarboxamide formyltransferase</fullName>
            <ecNumber evidence="10">2.1.2.3</ecNumber>
        </recommendedName>
        <alternativeName>
            <fullName evidence="10">AICAR transformylase</fullName>
        </alternativeName>
    </domain>
    <domain>
        <recommendedName>
            <fullName evidence="10">IMP cyclohydrolase</fullName>
            <ecNumber evidence="10">3.5.4.10</ecNumber>
        </recommendedName>
        <alternativeName>
            <fullName evidence="10">ATIC</fullName>
        </alternativeName>
        <alternativeName>
            <fullName evidence="10">IMP synthase</fullName>
        </alternativeName>
        <alternativeName>
            <fullName evidence="10">Inosinicase</fullName>
        </alternativeName>
    </domain>
</protein>
<evidence type="ECO:0000256" key="4">
    <source>
        <dbReference type="ARBA" id="ARBA00022679"/>
    </source>
</evidence>
<dbReference type="GO" id="GO:0004643">
    <property type="term" value="F:phosphoribosylaminoimidazolecarboxamide formyltransferase activity"/>
    <property type="evidence" value="ECO:0007669"/>
    <property type="project" value="UniProtKB-UniRule"/>
</dbReference>
<dbReference type="HAMAP" id="MF_00139">
    <property type="entry name" value="PurH"/>
    <property type="match status" value="1"/>
</dbReference>
<dbReference type="GO" id="GO:0006189">
    <property type="term" value="P:'de novo' IMP biosynthetic process"/>
    <property type="evidence" value="ECO:0007669"/>
    <property type="project" value="UniProtKB-UniRule"/>
</dbReference>
<dbReference type="NCBIfam" id="TIGR00355">
    <property type="entry name" value="purH"/>
    <property type="match status" value="1"/>
</dbReference>
<comment type="domain">
    <text evidence="10">The IMP cyclohydrolase activity resides in the N-terminal region.</text>
</comment>
<evidence type="ECO:0000256" key="5">
    <source>
        <dbReference type="ARBA" id="ARBA00022755"/>
    </source>
</evidence>
<dbReference type="GO" id="GO:0005829">
    <property type="term" value="C:cytosol"/>
    <property type="evidence" value="ECO:0007669"/>
    <property type="project" value="TreeGrafter"/>
</dbReference>
<dbReference type="Gene3D" id="3.40.50.1380">
    <property type="entry name" value="Methylglyoxal synthase-like domain"/>
    <property type="match status" value="1"/>
</dbReference>
<dbReference type="RefSeq" id="WP_046004291.1">
    <property type="nucleotide sequence ID" value="NZ_JXYA01000015.1"/>
</dbReference>
<dbReference type="NCBIfam" id="NF002049">
    <property type="entry name" value="PRK00881.1"/>
    <property type="match status" value="1"/>
</dbReference>
<dbReference type="SUPFAM" id="SSF53927">
    <property type="entry name" value="Cytidine deaminase-like"/>
    <property type="match status" value="1"/>
</dbReference>
<dbReference type="PATRIC" id="fig|43658.5.peg.1509"/>
<evidence type="ECO:0000256" key="10">
    <source>
        <dbReference type="HAMAP-Rule" id="MF_00139"/>
    </source>
</evidence>
<comment type="catalytic activity">
    <reaction evidence="8 10">
        <text>(6R)-10-formyltetrahydrofolate + 5-amino-1-(5-phospho-beta-D-ribosyl)imidazole-4-carboxamide = 5-formamido-1-(5-phospho-D-ribosyl)imidazole-4-carboxamide + (6S)-5,6,7,8-tetrahydrofolate</text>
        <dbReference type="Rhea" id="RHEA:22192"/>
        <dbReference type="ChEBI" id="CHEBI:57453"/>
        <dbReference type="ChEBI" id="CHEBI:58467"/>
        <dbReference type="ChEBI" id="CHEBI:58475"/>
        <dbReference type="ChEBI" id="CHEBI:195366"/>
        <dbReference type="EC" id="2.1.2.3"/>
    </reaction>
</comment>
<dbReference type="PANTHER" id="PTHR11692:SF0">
    <property type="entry name" value="BIFUNCTIONAL PURINE BIOSYNTHESIS PROTEIN ATIC"/>
    <property type="match status" value="1"/>
</dbReference>
<dbReference type="Proteomes" id="UP000033452">
    <property type="component" value="Unassembled WGS sequence"/>
</dbReference>
<dbReference type="AlphaFoldDB" id="A0A0F4QS11"/>
<dbReference type="FunFam" id="3.40.140.20:FF:000002">
    <property type="entry name" value="Bifunctional purine biosynthesis protein PurH"/>
    <property type="match status" value="1"/>
</dbReference>
<dbReference type="EMBL" id="JXYA01000015">
    <property type="protein sequence ID" value="KJZ10458.1"/>
    <property type="molecule type" value="Genomic_DNA"/>
</dbReference>
<comment type="caution">
    <text evidence="12">The sequence shown here is derived from an EMBL/GenBank/DDBJ whole genome shotgun (WGS) entry which is preliminary data.</text>
</comment>
<dbReference type="SUPFAM" id="SSF52335">
    <property type="entry name" value="Methylglyoxal synthase-like"/>
    <property type="match status" value="1"/>
</dbReference>
<evidence type="ECO:0000256" key="7">
    <source>
        <dbReference type="ARBA" id="ARBA00023268"/>
    </source>
</evidence>
<dbReference type="PIRSF" id="PIRSF000414">
    <property type="entry name" value="AICARFT_IMPCHas"/>
    <property type="match status" value="1"/>
</dbReference>
<evidence type="ECO:0000256" key="6">
    <source>
        <dbReference type="ARBA" id="ARBA00022801"/>
    </source>
</evidence>
<keyword evidence="13" id="KW-1185">Reference proteome</keyword>
<evidence type="ECO:0000256" key="9">
    <source>
        <dbReference type="ARBA" id="ARBA00050687"/>
    </source>
</evidence>
<dbReference type="SMART" id="SM00851">
    <property type="entry name" value="MGS"/>
    <property type="match status" value="1"/>
</dbReference>
<dbReference type="EC" id="3.5.4.10" evidence="10"/>
<dbReference type="CDD" id="cd01421">
    <property type="entry name" value="IMPCH"/>
    <property type="match status" value="1"/>
</dbReference>
<dbReference type="Pfam" id="PF01808">
    <property type="entry name" value="AICARFT_IMPCHas"/>
    <property type="match status" value="1"/>
</dbReference>
<evidence type="ECO:0000256" key="3">
    <source>
        <dbReference type="ARBA" id="ARBA00007667"/>
    </source>
</evidence>
<proteinExistence type="inferred from homology"/>
<evidence type="ECO:0000256" key="2">
    <source>
        <dbReference type="ARBA" id="ARBA00004954"/>
    </source>
</evidence>
<dbReference type="InterPro" id="IPR002695">
    <property type="entry name" value="PurH-like"/>
</dbReference>
<keyword evidence="7 10" id="KW-0511">Multifunctional enzyme</keyword>
<evidence type="ECO:0000256" key="1">
    <source>
        <dbReference type="ARBA" id="ARBA00004844"/>
    </source>
</evidence>
<organism evidence="12 13">
    <name type="scientific">Pseudoalteromonas rubra</name>
    <dbReference type="NCBI Taxonomy" id="43658"/>
    <lineage>
        <taxon>Bacteria</taxon>
        <taxon>Pseudomonadati</taxon>
        <taxon>Pseudomonadota</taxon>
        <taxon>Gammaproteobacteria</taxon>
        <taxon>Alteromonadales</taxon>
        <taxon>Pseudoalteromonadaceae</taxon>
        <taxon>Pseudoalteromonas</taxon>
    </lineage>
</organism>
<keyword evidence="5 10" id="KW-0658">Purine biosynthesis</keyword>
<comment type="catalytic activity">
    <reaction evidence="9 10">
        <text>IMP + H2O = 5-formamido-1-(5-phospho-D-ribosyl)imidazole-4-carboxamide</text>
        <dbReference type="Rhea" id="RHEA:18445"/>
        <dbReference type="ChEBI" id="CHEBI:15377"/>
        <dbReference type="ChEBI" id="CHEBI:58053"/>
        <dbReference type="ChEBI" id="CHEBI:58467"/>
        <dbReference type="EC" id="3.5.4.10"/>
    </reaction>
</comment>
<dbReference type="UniPathway" id="UPA00074">
    <property type="reaction ID" value="UER00133"/>
</dbReference>
<dbReference type="Gene3D" id="3.40.140.20">
    <property type="match status" value="2"/>
</dbReference>
<dbReference type="InterPro" id="IPR024051">
    <property type="entry name" value="AICAR_Tfase_dup_dom_sf"/>
</dbReference>